<dbReference type="InterPro" id="IPR008271">
    <property type="entry name" value="Ser/Thr_kinase_AS"/>
</dbReference>
<comment type="similarity">
    <text evidence="5">Belongs to the protein kinase superfamily.</text>
</comment>
<name>A0A0B2V2W9_TOXCA</name>
<sequence>MGELILLPAGKKVGQHWTIDRKLGAGAFGAVYRCSNEKGEFFALKVEGANEKIQLLKMELYVLTELNKSGGRHFCRVEDKGKMENFIYVVMTLVGRSLQDLRLSAPSKKFSLGTAIGTGIQCLEALEDLHSIGYLHRDVKPGNYTIGRAELHELRKVYVLDFGMCRKFIHEDGTIKKPRAAANFRGTVKYAPVACHMQRELCRLDDCETWLYMLVEITKGSLPWRNLRNMEEIGRFKKSCRSNIPMKQLFGGCPREYIDILRLIDGGKFFDEPKYSAIYSILHKALTNLGVQASRDIEFPYDWEEEEERKMEENRSMSKDLRNAKEKKEEKERNERKQREEEEEGARF</sequence>
<evidence type="ECO:0000256" key="5">
    <source>
        <dbReference type="RuleBase" id="RU000304"/>
    </source>
</evidence>
<comment type="caution">
    <text evidence="8">The sequence shown here is derived from an EMBL/GenBank/DDBJ whole genome shotgun (WGS) entry which is preliminary data.</text>
</comment>
<dbReference type="SUPFAM" id="SSF56112">
    <property type="entry name" value="Protein kinase-like (PK-like)"/>
    <property type="match status" value="1"/>
</dbReference>
<feature type="binding site" evidence="4">
    <location>
        <position position="45"/>
    </location>
    <ligand>
        <name>ATP</name>
        <dbReference type="ChEBI" id="CHEBI:30616"/>
    </ligand>
</feature>
<feature type="domain" description="Protein kinase" evidence="7">
    <location>
        <begin position="17"/>
        <end position="348"/>
    </location>
</feature>
<dbReference type="Gene3D" id="1.10.510.10">
    <property type="entry name" value="Transferase(Phosphotransferase) domain 1"/>
    <property type="match status" value="1"/>
</dbReference>
<dbReference type="STRING" id="6265.A0A0B2V2W9"/>
<dbReference type="PROSITE" id="PS50011">
    <property type="entry name" value="PROTEIN_KINASE_DOM"/>
    <property type="match status" value="1"/>
</dbReference>
<dbReference type="OMA" id="PFNKFSM"/>
<feature type="compositionally biased region" description="Basic and acidic residues" evidence="6">
    <location>
        <begin position="308"/>
        <end position="348"/>
    </location>
</feature>
<dbReference type="AlphaFoldDB" id="A0A0B2V2W9"/>
<dbReference type="EC" id="2.7.11.1" evidence="1"/>
<keyword evidence="8" id="KW-0418">Kinase</keyword>
<evidence type="ECO:0000256" key="3">
    <source>
        <dbReference type="ARBA" id="ARBA00022840"/>
    </source>
</evidence>
<dbReference type="Proteomes" id="UP000031036">
    <property type="component" value="Unassembled WGS sequence"/>
</dbReference>
<proteinExistence type="inferred from homology"/>
<dbReference type="InterPro" id="IPR017441">
    <property type="entry name" value="Protein_kinase_ATP_BS"/>
</dbReference>
<evidence type="ECO:0000313" key="8">
    <source>
        <dbReference type="EMBL" id="KHN75819.1"/>
    </source>
</evidence>
<reference evidence="8 9" key="1">
    <citation type="submission" date="2014-11" db="EMBL/GenBank/DDBJ databases">
        <title>Genetic blueprint of the zoonotic pathogen Toxocara canis.</title>
        <authorList>
            <person name="Zhu X.-Q."/>
            <person name="Korhonen P.K."/>
            <person name="Cai H."/>
            <person name="Young N.D."/>
            <person name="Nejsum P."/>
            <person name="von Samson-Himmelstjerna G."/>
            <person name="Boag P.R."/>
            <person name="Tan P."/>
            <person name="Li Q."/>
            <person name="Min J."/>
            <person name="Yang Y."/>
            <person name="Wang X."/>
            <person name="Fang X."/>
            <person name="Hall R.S."/>
            <person name="Hofmann A."/>
            <person name="Sternberg P.W."/>
            <person name="Jex A.R."/>
            <person name="Gasser R.B."/>
        </authorList>
    </citation>
    <scope>NUCLEOTIDE SEQUENCE [LARGE SCALE GENOMIC DNA]</scope>
    <source>
        <strain evidence="8">PN_DK_2014</strain>
    </source>
</reference>
<dbReference type="SMART" id="SM00220">
    <property type="entry name" value="S_TKc"/>
    <property type="match status" value="1"/>
</dbReference>
<dbReference type="Pfam" id="PF00069">
    <property type="entry name" value="Pkinase"/>
    <property type="match status" value="1"/>
</dbReference>
<evidence type="ECO:0000256" key="4">
    <source>
        <dbReference type="PROSITE-ProRule" id="PRU10141"/>
    </source>
</evidence>
<dbReference type="InterPro" id="IPR011009">
    <property type="entry name" value="Kinase-like_dom_sf"/>
</dbReference>
<dbReference type="PANTHER" id="PTHR11909">
    <property type="entry name" value="CASEIN KINASE-RELATED"/>
    <property type="match status" value="1"/>
</dbReference>
<evidence type="ECO:0000259" key="7">
    <source>
        <dbReference type="PROSITE" id="PS50011"/>
    </source>
</evidence>
<dbReference type="InterPro" id="IPR000719">
    <property type="entry name" value="Prot_kinase_dom"/>
</dbReference>
<keyword evidence="2 4" id="KW-0547">Nucleotide-binding</keyword>
<dbReference type="GO" id="GO:0005524">
    <property type="term" value="F:ATP binding"/>
    <property type="evidence" value="ECO:0007669"/>
    <property type="project" value="UniProtKB-UniRule"/>
</dbReference>
<dbReference type="OrthoDB" id="5979581at2759"/>
<accession>A0A0B2V2W9</accession>
<evidence type="ECO:0000256" key="2">
    <source>
        <dbReference type="ARBA" id="ARBA00022741"/>
    </source>
</evidence>
<keyword evidence="8" id="KW-0808">Transferase</keyword>
<evidence type="ECO:0000256" key="6">
    <source>
        <dbReference type="SAM" id="MobiDB-lite"/>
    </source>
</evidence>
<dbReference type="PROSITE" id="PS00107">
    <property type="entry name" value="PROTEIN_KINASE_ATP"/>
    <property type="match status" value="1"/>
</dbReference>
<keyword evidence="9" id="KW-1185">Reference proteome</keyword>
<organism evidence="8 9">
    <name type="scientific">Toxocara canis</name>
    <name type="common">Canine roundworm</name>
    <dbReference type="NCBI Taxonomy" id="6265"/>
    <lineage>
        <taxon>Eukaryota</taxon>
        <taxon>Metazoa</taxon>
        <taxon>Ecdysozoa</taxon>
        <taxon>Nematoda</taxon>
        <taxon>Chromadorea</taxon>
        <taxon>Rhabditida</taxon>
        <taxon>Spirurina</taxon>
        <taxon>Ascaridomorpha</taxon>
        <taxon>Ascaridoidea</taxon>
        <taxon>Toxocaridae</taxon>
        <taxon>Toxocara</taxon>
    </lineage>
</organism>
<evidence type="ECO:0000313" key="9">
    <source>
        <dbReference type="Proteomes" id="UP000031036"/>
    </source>
</evidence>
<protein>
    <recommendedName>
        <fullName evidence="1">non-specific serine/threonine protein kinase</fullName>
        <ecNumber evidence="1">2.7.11.1</ecNumber>
    </recommendedName>
</protein>
<evidence type="ECO:0000256" key="1">
    <source>
        <dbReference type="ARBA" id="ARBA00012513"/>
    </source>
</evidence>
<dbReference type="PROSITE" id="PS00108">
    <property type="entry name" value="PROTEIN_KINASE_ST"/>
    <property type="match status" value="1"/>
</dbReference>
<keyword evidence="5" id="KW-0723">Serine/threonine-protein kinase</keyword>
<feature type="region of interest" description="Disordered" evidence="6">
    <location>
        <begin position="305"/>
        <end position="348"/>
    </location>
</feature>
<dbReference type="GO" id="GO:0004674">
    <property type="term" value="F:protein serine/threonine kinase activity"/>
    <property type="evidence" value="ECO:0007669"/>
    <property type="project" value="UniProtKB-KW"/>
</dbReference>
<keyword evidence="3 4" id="KW-0067">ATP-binding</keyword>
<dbReference type="EMBL" id="JPKZ01002612">
    <property type="protein sequence ID" value="KHN75819.1"/>
    <property type="molecule type" value="Genomic_DNA"/>
</dbReference>
<gene>
    <name evidence="8" type="primary">TTBK2</name>
    <name evidence="8" type="ORF">Tcan_15815</name>
</gene>
<dbReference type="InterPro" id="IPR050235">
    <property type="entry name" value="CK1_Ser-Thr_kinase"/>
</dbReference>